<reference evidence="1" key="1">
    <citation type="submission" date="2014-09" db="EMBL/GenBank/DDBJ databases">
        <authorList>
            <person name="Magalhaes I.L.F."/>
            <person name="Oliveira U."/>
            <person name="Santos F.R."/>
            <person name="Vidigal T.H.D.A."/>
            <person name="Brescovit A.D."/>
            <person name="Santos A.J."/>
        </authorList>
    </citation>
    <scope>NUCLEOTIDE SEQUENCE</scope>
    <source>
        <tissue evidence="1">Shoot tissue taken approximately 20 cm above the soil surface</tissue>
    </source>
</reference>
<organism evidence="1">
    <name type="scientific">Arundo donax</name>
    <name type="common">Giant reed</name>
    <name type="synonym">Donax arundinaceus</name>
    <dbReference type="NCBI Taxonomy" id="35708"/>
    <lineage>
        <taxon>Eukaryota</taxon>
        <taxon>Viridiplantae</taxon>
        <taxon>Streptophyta</taxon>
        <taxon>Embryophyta</taxon>
        <taxon>Tracheophyta</taxon>
        <taxon>Spermatophyta</taxon>
        <taxon>Magnoliopsida</taxon>
        <taxon>Liliopsida</taxon>
        <taxon>Poales</taxon>
        <taxon>Poaceae</taxon>
        <taxon>PACMAD clade</taxon>
        <taxon>Arundinoideae</taxon>
        <taxon>Arundineae</taxon>
        <taxon>Arundo</taxon>
    </lineage>
</organism>
<accession>A0A0A8ZVP9</accession>
<name>A0A0A8ZVP9_ARUDO</name>
<sequence length="27" mass="3145">MYRFVIVLGSEICRFFDVFDGAKAWSS</sequence>
<dbReference type="AlphaFoldDB" id="A0A0A8ZVP9"/>
<dbReference type="EMBL" id="GBRH01254989">
    <property type="protein sequence ID" value="JAD42906.1"/>
    <property type="molecule type" value="Transcribed_RNA"/>
</dbReference>
<protein>
    <submittedName>
        <fullName evidence="1">Uncharacterized protein</fullName>
    </submittedName>
</protein>
<proteinExistence type="predicted"/>
<reference evidence="1" key="2">
    <citation type="journal article" date="2015" name="Data Brief">
        <title>Shoot transcriptome of the giant reed, Arundo donax.</title>
        <authorList>
            <person name="Barrero R.A."/>
            <person name="Guerrero F.D."/>
            <person name="Moolhuijzen P."/>
            <person name="Goolsby J.A."/>
            <person name="Tidwell J."/>
            <person name="Bellgard S.E."/>
            <person name="Bellgard M.I."/>
        </authorList>
    </citation>
    <scope>NUCLEOTIDE SEQUENCE</scope>
    <source>
        <tissue evidence="1">Shoot tissue taken approximately 20 cm above the soil surface</tissue>
    </source>
</reference>
<evidence type="ECO:0000313" key="1">
    <source>
        <dbReference type="EMBL" id="JAD42906.1"/>
    </source>
</evidence>